<dbReference type="InterPro" id="IPR016024">
    <property type="entry name" value="ARM-type_fold"/>
</dbReference>
<name>A0A7R9M644_9ACAR</name>
<dbReference type="OrthoDB" id="302453at2759"/>
<proteinExistence type="inferred from homology"/>
<dbReference type="GO" id="GO:0012505">
    <property type="term" value="C:endomembrane system"/>
    <property type="evidence" value="ECO:0007669"/>
    <property type="project" value="UniProtKB-SubCell"/>
</dbReference>
<protein>
    <recommendedName>
        <fullName evidence="6">AP-3 complex subunit beta</fullName>
    </recommendedName>
</protein>
<dbReference type="PIRSF" id="PIRSF037096">
    <property type="entry name" value="AP3_complex_beta"/>
    <property type="match status" value="1"/>
</dbReference>
<dbReference type="GO" id="GO:0016192">
    <property type="term" value="P:vesicle-mediated transport"/>
    <property type="evidence" value="ECO:0007669"/>
    <property type="project" value="InterPro"/>
</dbReference>
<organism evidence="9">
    <name type="scientific">Oppiella nova</name>
    <dbReference type="NCBI Taxonomy" id="334625"/>
    <lineage>
        <taxon>Eukaryota</taxon>
        <taxon>Metazoa</taxon>
        <taxon>Ecdysozoa</taxon>
        <taxon>Arthropoda</taxon>
        <taxon>Chelicerata</taxon>
        <taxon>Arachnida</taxon>
        <taxon>Acari</taxon>
        <taxon>Acariformes</taxon>
        <taxon>Sarcoptiformes</taxon>
        <taxon>Oribatida</taxon>
        <taxon>Brachypylina</taxon>
        <taxon>Oppioidea</taxon>
        <taxon>Oppiidae</taxon>
        <taxon>Oppiella</taxon>
    </lineage>
</organism>
<dbReference type="Gene3D" id="1.25.10.10">
    <property type="entry name" value="Leucine-rich Repeat Variant"/>
    <property type="match status" value="1"/>
</dbReference>
<dbReference type="EMBL" id="CAJPVJ010007618">
    <property type="protein sequence ID" value="CAG2171359.1"/>
    <property type="molecule type" value="Genomic_DNA"/>
</dbReference>
<accession>A0A7R9M644</accession>
<keyword evidence="4 6" id="KW-0653">Protein transport</keyword>
<dbReference type="GO" id="GO:0030123">
    <property type="term" value="C:AP-3 adaptor complex"/>
    <property type="evidence" value="ECO:0007669"/>
    <property type="project" value="UniProtKB-UniRule"/>
</dbReference>
<gene>
    <name evidence="9" type="ORF">ONB1V03_LOCUS10822</name>
</gene>
<dbReference type="InterPro" id="IPR026740">
    <property type="entry name" value="AP3_beta"/>
</dbReference>
<keyword evidence="10" id="KW-1185">Reference proteome</keyword>
<evidence type="ECO:0000256" key="6">
    <source>
        <dbReference type="PIRNR" id="PIRNR037096"/>
    </source>
</evidence>
<sequence length="898" mass="99736">MSMSSMQTSNYHSDSANTFSNSDDMFATGSSGGGGHSGGGMANSGGLHHSYSESNLMGGSSGGRSSSHMSSSQSFLGSGHSANAKHEDLKQMLESSKDGLKLEAMKRIIGMIAKGRSGDTPRELFAHVVKNVVTKNAELKKLVYLYLTRYAEQEQDLALLSIATFQRSLKDPNPLIRASAVRVLSSIRVAIIAPIMLIAIRDCSNDMSPYVRKTAAHAIPKLYALDPDLKHEIIDIVERLLNDRTALVLGSAVAAFEEVCGDRNDLIHQNYRKFCALLVDVDEWGQIILINMLIRYARTQFLDPNPPVSMGEEAHHHSGDPVVLDPDHRLLLRSAKPLLQSRNSGVVLAVIQMYLSLAPNSELNAVIVKPLIRLLHSHREIQLVVLKNIVTLTTAPVEEHRDDRGTGDEELRRNDKENMDTNADNANATEDSKDKQSAPPVKDSEDDSEEEEDFLKWDTGNGSGGGGTSRGAKKCIKSLFEPHLKSFFIKSRDSTQTKILKLEILTNLSNSANISLILREFQAYINNYQEDLEFMAATIQAIGHIAARIKEIAPVCLNGLITLLSNRNETIVAHSIVVIRTQIINKDEQIISSVVKQMVRLMDKIHTPQARATILWILAEFCPVNERAAKYAPDVLRKLAKTFCSEADTVKLQALNLAAKLYVTQDTSDRIKLLVNFLFNLAKYDLNYDVRDRGRLLRQLLNEPELAKRVLLVPKKVPDVGKGSGASRRSDGEHQFRIGTLSHFLDKKAADYEELPDWPLEQPDPSVRQRKEAYVEDPVPTFALVNIKDSGNQRTIKKLREKSFYSESEDDSEEESSEEGSTGDEESDEEVSDEDMSGEEEDDDEEAEDEESDEEESDEDMESGSDGDEEEEESDEPEAQVIRSKPTPLKASNSSKKC</sequence>
<evidence type="ECO:0000313" key="9">
    <source>
        <dbReference type="EMBL" id="CAD7654172.1"/>
    </source>
</evidence>
<evidence type="ECO:0000256" key="1">
    <source>
        <dbReference type="ARBA" id="ARBA00004308"/>
    </source>
</evidence>
<dbReference type="InterPro" id="IPR011989">
    <property type="entry name" value="ARM-like"/>
</dbReference>
<evidence type="ECO:0000259" key="8">
    <source>
        <dbReference type="Pfam" id="PF01602"/>
    </source>
</evidence>
<feature type="region of interest" description="Disordered" evidence="7">
    <location>
        <begin position="798"/>
        <end position="898"/>
    </location>
</feature>
<reference evidence="9" key="1">
    <citation type="submission" date="2020-11" db="EMBL/GenBank/DDBJ databases">
        <authorList>
            <person name="Tran Van P."/>
        </authorList>
    </citation>
    <scope>NUCLEOTIDE SEQUENCE</scope>
</reference>
<dbReference type="SUPFAM" id="SSF48371">
    <property type="entry name" value="ARM repeat"/>
    <property type="match status" value="1"/>
</dbReference>
<evidence type="ECO:0000256" key="4">
    <source>
        <dbReference type="ARBA" id="ARBA00022927"/>
    </source>
</evidence>
<feature type="region of interest" description="Disordered" evidence="7">
    <location>
        <begin position="400"/>
        <end position="470"/>
    </location>
</feature>
<dbReference type="GO" id="GO:0006886">
    <property type="term" value="P:intracellular protein transport"/>
    <property type="evidence" value="ECO:0007669"/>
    <property type="project" value="InterPro"/>
</dbReference>
<keyword evidence="5 6" id="KW-0472">Membrane</keyword>
<keyword evidence="3 6" id="KW-0813">Transport</keyword>
<comment type="similarity">
    <text evidence="2 6">Belongs to the adaptor complexes large subunit family.</text>
</comment>
<evidence type="ECO:0000313" key="10">
    <source>
        <dbReference type="Proteomes" id="UP000728032"/>
    </source>
</evidence>
<dbReference type="InterPro" id="IPR002553">
    <property type="entry name" value="Clathrin/coatomer_adapt-like_N"/>
</dbReference>
<feature type="compositionally biased region" description="Basic and acidic residues" evidence="7">
    <location>
        <begin position="400"/>
        <end position="419"/>
    </location>
</feature>
<feature type="domain" description="Clathrin/coatomer adaptor adaptin-like N-terminal" evidence="8">
    <location>
        <begin position="476"/>
        <end position="703"/>
    </location>
</feature>
<feature type="compositionally biased region" description="Low complexity" evidence="7">
    <location>
        <begin position="420"/>
        <end position="429"/>
    </location>
</feature>
<feature type="region of interest" description="Disordered" evidence="7">
    <location>
        <begin position="27"/>
        <end position="81"/>
    </location>
</feature>
<evidence type="ECO:0000256" key="3">
    <source>
        <dbReference type="ARBA" id="ARBA00022448"/>
    </source>
</evidence>
<dbReference type="InterPro" id="IPR026739">
    <property type="entry name" value="AP_beta"/>
</dbReference>
<feature type="compositionally biased region" description="Low complexity" evidence="7">
    <location>
        <begin position="54"/>
        <end position="81"/>
    </location>
</feature>
<dbReference type="AlphaFoldDB" id="A0A7R9M644"/>
<feature type="domain" description="Clathrin/coatomer adaptor adaptin-like N-terminal" evidence="8">
    <location>
        <begin position="83"/>
        <end position="395"/>
    </location>
</feature>
<evidence type="ECO:0000256" key="7">
    <source>
        <dbReference type="SAM" id="MobiDB-lite"/>
    </source>
</evidence>
<evidence type="ECO:0000256" key="2">
    <source>
        <dbReference type="ARBA" id="ARBA00006613"/>
    </source>
</evidence>
<dbReference type="Proteomes" id="UP000728032">
    <property type="component" value="Unassembled WGS sequence"/>
</dbReference>
<feature type="compositionally biased region" description="Acidic residues" evidence="7">
    <location>
        <begin position="807"/>
        <end position="878"/>
    </location>
</feature>
<evidence type="ECO:0000256" key="5">
    <source>
        <dbReference type="ARBA" id="ARBA00023136"/>
    </source>
</evidence>
<dbReference type="PANTHER" id="PTHR11134">
    <property type="entry name" value="ADAPTOR COMPLEX SUBUNIT BETA FAMILY MEMBER"/>
    <property type="match status" value="1"/>
</dbReference>
<dbReference type="Pfam" id="PF01602">
    <property type="entry name" value="Adaptin_N"/>
    <property type="match status" value="2"/>
</dbReference>
<feature type="compositionally biased region" description="Gly residues" evidence="7">
    <location>
        <begin position="30"/>
        <end position="43"/>
    </location>
</feature>
<dbReference type="EMBL" id="OC922443">
    <property type="protein sequence ID" value="CAD7654172.1"/>
    <property type="molecule type" value="Genomic_DNA"/>
</dbReference>
<comment type="subcellular location">
    <subcellularLocation>
        <location evidence="1">Endomembrane system</location>
    </subcellularLocation>
</comment>
<feature type="compositionally biased region" description="Acidic residues" evidence="7">
    <location>
        <begin position="444"/>
        <end position="453"/>
    </location>
</feature>